<evidence type="ECO:0008006" key="3">
    <source>
        <dbReference type="Google" id="ProtNLM"/>
    </source>
</evidence>
<accession>A0ABT1L5B1</accession>
<dbReference type="EMBL" id="JAKUDN010000002">
    <property type="protein sequence ID" value="MCP8352367.1"/>
    <property type="molecule type" value="Genomic_DNA"/>
</dbReference>
<protein>
    <recommendedName>
        <fullName evidence="3">Tetratricopeptide repeat protein</fullName>
    </recommendedName>
</protein>
<evidence type="ECO:0000313" key="2">
    <source>
        <dbReference type="Proteomes" id="UP001320768"/>
    </source>
</evidence>
<reference evidence="1 2" key="1">
    <citation type="journal article" date="2022" name="Nat. Microbiol.">
        <title>The microbiome of a bacterivorous marine choanoflagellate contains a resource-demanding obligate bacterial associate.</title>
        <authorList>
            <person name="Needham D.M."/>
            <person name="Poirier C."/>
            <person name="Bachy C."/>
            <person name="George E.E."/>
            <person name="Wilken S."/>
            <person name="Yung C.C.M."/>
            <person name="Limardo A.J."/>
            <person name="Morando M."/>
            <person name="Sudek L."/>
            <person name="Malmstrom R.R."/>
            <person name="Keeling P.J."/>
            <person name="Santoro A.E."/>
            <person name="Worden A.Z."/>
        </authorList>
    </citation>
    <scope>NUCLEOTIDE SEQUENCE [LARGE SCALE GENOMIC DNA]</scope>
    <source>
        <strain evidence="1 2">Comchoano-2</strain>
    </source>
</reference>
<proteinExistence type="predicted"/>
<sequence length="80" mass="9114">MSINIKEYLALQEADIVLEEVQNTLRMLIKNRPDSPNYVEALSLVQDVLRIEPHVDSAVALKEALMQSDACSKREEYEPV</sequence>
<dbReference type="Proteomes" id="UP001320768">
    <property type="component" value="Unassembled WGS sequence"/>
</dbReference>
<keyword evidence="2" id="KW-1185">Reference proteome</keyword>
<comment type="caution">
    <text evidence="1">The sequence shown here is derived from an EMBL/GenBank/DDBJ whole genome shotgun (WGS) entry which is preliminary data.</text>
</comment>
<organism evidence="1 2">
    <name type="scientific">Candidatus Synchoanobacter obligatus</name>
    <dbReference type="NCBI Taxonomy" id="2919597"/>
    <lineage>
        <taxon>Bacteria</taxon>
        <taxon>Pseudomonadati</taxon>
        <taxon>Pseudomonadota</taxon>
        <taxon>Gammaproteobacteria</taxon>
        <taxon>Candidatus Comchoanobacterales</taxon>
        <taxon>Candidatus Comchoanobacteraceae</taxon>
        <taxon>Candidatus Synchoanobacter</taxon>
    </lineage>
</organism>
<dbReference type="RefSeq" id="WP_258569472.1">
    <property type="nucleotide sequence ID" value="NZ_JAKUDN010000002.1"/>
</dbReference>
<evidence type="ECO:0000313" key="1">
    <source>
        <dbReference type="EMBL" id="MCP8352367.1"/>
    </source>
</evidence>
<gene>
    <name evidence="1" type="ORF">MKS91_03570</name>
</gene>
<name>A0ABT1L5B1_9GAMM</name>